<dbReference type="Proteomes" id="UP000231638">
    <property type="component" value="Unassembled WGS sequence"/>
</dbReference>
<sequence>MSLAISSSPAQTETYKTPRVKLSMRELEALKKLPTEISTEGEIYASVAFSSHKLSLAELKNEKLVVDTSKVTYVSYSDSKKNEPNRTVVIRDPENKNAYVTLELSKANVERLKEKFDGENNSFERSEGVLRLNGEAEAFVAGWLHNIAIDRNYAASDTDGNGLIEKAEAKTLTIGFERQTNYDYIGKKLVKISLGSGAHYRALDLTPDAHSLFADTEASEQRNGKSSAASAQYVTFENSIEKELEHTLTMDTNLDGKVTLEEGLLDKFGQNYRKNVLRDMKKFHQDLLEKYADLNDETKLQNYDFGLYKTISREDEEKVRARMRQDSLKISTESLLGTTRNNTRTISDMFEQLQKQTSSHSYEVKPEATLQGYSFSSDLADLHG</sequence>
<comment type="caution">
    <text evidence="1">The sequence shown here is derived from an EMBL/GenBank/DDBJ whole genome shotgun (WGS) entry which is preliminary data.</text>
</comment>
<name>A0A2D3W5Y0_9BACT</name>
<organism evidence="1 2">
    <name type="scientific">Sulfurospirillum cavolei</name>
    <dbReference type="NCBI Taxonomy" id="366522"/>
    <lineage>
        <taxon>Bacteria</taxon>
        <taxon>Pseudomonadati</taxon>
        <taxon>Campylobacterota</taxon>
        <taxon>Epsilonproteobacteria</taxon>
        <taxon>Campylobacterales</taxon>
        <taxon>Sulfurospirillaceae</taxon>
        <taxon>Sulfurospirillum</taxon>
    </lineage>
</organism>
<dbReference type="EMBL" id="DLUG01000212">
    <property type="protein sequence ID" value="DAB35818.1"/>
    <property type="molecule type" value="Genomic_DNA"/>
</dbReference>
<accession>A0A2D3W5Y0</accession>
<dbReference type="AlphaFoldDB" id="A0A2D3W5Y0"/>
<protein>
    <submittedName>
        <fullName evidence="1">Uncharacterized protein</fullName>
    </submittedName>
</protein>
<evidence type="ECO:0000313" key="1">
    <source>
        <dbReference type="EMBL" id="DAB35818.1"/>
    </source>
</evidence>
<gene>
    <name evidence="1" type="ORF">CFH80_08125</name>
</gene>
<dbReference type="STRING" id="366522.GCA_001548055_00683"/>
<proteinExistence type="predicted"/>
<reference evidence="1 2" key="1">
    <citation type="journal article" date="2017" name="Front. Microbiol.">
        <title>Comparative Genomic Analysis of the Class Epsilonproteobacteria and Proposed Reclassification to Epsilonbacteraeota (phyl. nov.).</title>
        <authorList>
            <person name="Waite D.W."/>
            <person name="Vanwonterghem I."/>
            <person name="Rinke C."/>
            <person name="Parks D.H."/>
            <person name="Zhang Y."/>
            <person name="Takai K."/>
            <person name="Sievert S.M."/>
            <person name="Simon J."/>
            <person name="Campbell B.J."/>
            <person name="Hanson T.E."/>
            <person name="Woyke T."/>
            <person name="Klotz M.G."/>
            <person name="Hugenholtz P."/>
        </authorList>
    </citation>
    <scope>NUCLEOTIDE SEQUENCE [LARGE SCALE GENOMIC DNA]</scope>
    <source>
        <strain evidence="1">UBA11420</strain>
    </source>
</reference>
<evidence type="ECO:0000313" key="2">
    <source>
        <dbReference type="Proteomes" id="UP000231638"/>
    </source>
</evidence>